<comment type="caution">
    <text evidence="1">The sequence shown here is derived from an EMBL/GenBank/DDBJ whole genome shotgun (WGS) entry which is preliminary data.</text>
</comment>
<organism evidence="1 2">
    <name type="scientific">Gossypium klotzschianum</name>
    <dbReference type="NCBI Taxonomy" id="34286"/>
    <lineage>
        <taxon>Eukaryota</taxon>
        <taxon>Viridiplantae</taxon>
        <taxon>Streptophyta</taxon>
        <taxon>Embryophyta</taxon>
        <taxon>Tracheophyta</taxon>
        <taxon>Spermatophyta</taxon>
        <taxon>Magnoliopsida</taxon>
        <taxon>eudicotyledons</taxon>
        <taxon>Gunneridae</taxon>
        <taxon>Pentapetalae</taxon>
        <taxon>rosids</taxon>
        <taxon>malvids</taxon>
        <taxon>Malvales</taxon>
        <taxon>Malvaceae</taxon>
        <taxon>Malvoideae</taxon>
        <taxon>Gossypium</taxon>
    </lineage>
</organism>
<dbReference type="Proteomes" id="UP000593573">
    <property type="component" value="Unassembled WGS sequence"/>
</dbReference>
<gene>
    <name evidence="1" type="ORF">Goklo_028692</name>
</gene>
<accession>A0A7J8U2G0</accession>
<feature type="non-terminal residue" evidence="1">
    <location>
        <position position="1"/>
    </location>
</feature>
<evidence type="ECO:0008006" key="3">
    <source>
        <dbReference type="Google" id="ProtNLM"/>
    </source>
</evidence>
<keyword evidence="2" id="KW-1185">Reference proteome</keyword>
<proteinExistence type="predicted"/>
<sequence>VIIQSNNLEIVGVFCDNQPAKSRSSLIRRIQHILVRENKWFVRYTPKENNQVTNALIKMVLTNDVDLRIFDDPPVEIQVILKEDRARGILNMGTSL</sequence>
<reference evidence="1 2" key="1">
    <citation type="journal article" date="2019" name="Genome Biol. Evol.">
        <title>Insights into the evolution of the New World diploid cottons (Gossypium, subgenus Houzingenia) based on genome sequencing.</title>
        <authorList>
            <person name="Grover C.E."/>
            <person name="Arick M.A. 2nd"/>
            <person name="Thrash A."/>
            <person name="Conover J.L."/>
            <person name="Sanders W.S."/>
            <person name="Peterson D.G."/>
            <person name="Frelichowski J.E."/>
            <person name="Scheffler J.A."/>
            <person name="Scheffler B.E."/>
            <person name="Wendel J.F."/>
        </authorList>
    </citation>
    <scope>NUCLEOTIDE SEQUENCE [LARGE SCALE GENOMIC DNA]</scope>
    <source>
        <strain evidence="1">57</strain>
        <tissue evidence="1">Leaf</tissue>
    </source>
</reference>
<protein>
    <recommendedName>
        <fullName evidence="3">RNase H type-1 domain-containing protein</fullName>
    </recommendedName>
</protein>
<name>A0A7J8U2G0_9ROSI</name>
<dbReference type="OrthoDB" id="965858at2759"/>
<evidence type="ECO:0000313" key="2">
    <source>
        <dbReference type="Proteomes" id="UP000593573"/>
    </source>
</evidence>
<dbReference type="EMBL" id="JABFAB010000003">
    <property type="protein sequence ID" value="MBA0644549.1"/>
    <property type="molecule type" value="Genomic_DNA"/>
</dbReference>
<dbReference type="AlphaFoldDB" id="A0A7J8U2G0"/>
<evidence type="ECO:0000313" key="1">
    <source>
        <dbReference type="EMBL" id="MBA0644549.1"/>
    </source>
</evidence>